<feature type="chain" id="PRO_5046945977" description="Alpha-amylase" evidence="7">
    <location>
        <begin position="23"/>
        <end position="401"/>
    </location>
</feature>
<evidence type="ECO:0000256" key="4">
    <source>
        <dbReference type="ARBA" id="ARBA00023295"/>
    </source>
</evidence>
<dbReference type="SMART" id="SM00642">
    <property type="entry name" value="Aamy"/>
    <property type="match status" value="1"/>
</dbReference>
<dbReference type="InterPro" id="IPR006046">
    <property type="entry name" value="Alpha_amylase"/>
</dbReference>
<dbReference type="SUPFAM" id="SSF51011">
    <property type="entry name" value="Glycosyl hydrolase domain"/>
    <property type="match status" value="1"/>
</dbReference>
<dbReference type="SUPFAM" id="SSF51445">
    <property type="entry name" value="(Trans)glycosidases"/>
    <property type="match status" value="1"/>
</dbReference>
<protein>
    <recommendedName>
        <fullName evidence="6">Alpha-amylase</fullName>
        <ecNumber evidence="6">3.2.1.1</ecNumber>
    </recommendedName>
</protein>
<evidence type="ECO:0000256" key="1">
    <source>
        <dbReference type="ARBA" id="ARBA00008061"/>
    </source>
</evidence>
<proteinExistence type="inferred from homology"/>
<keyword evidence="2 6" id="KW-0378">Hydrolase</keyword>
<feature type="domain" description="Glycosyl hydrolase family 13 catalytic" evidence="8">
    <location>
        <begin position="39"/>
        <end position="339"/>
    </location>
</feature>
<evidence type="ECO:0000256" key="7">
    <source>
        <dbReference type="SAM" id="SignalP"/>
    </source>
</evidence>
<evidence type="ECO:0000256" key="6">
    <source>
        <dbReference type="RuleBase" id="RU361134"/>
    </source>
</evidence>
<dbReference type="InterPro" id="IPR017853">
    <property type="entry name" value="GH"/>
</dbReference>
<evidence type="ECO:0000313" key="10">
    <source>
        <dbReference type="Proteomes" id="UP001385892"/>
    </source>
</evidence>
<keyword evidence="7" id="KW-0732">Signal</keyword>
<dbReference type="PRINTS" id="PR00110">
    <property type="entry name" value="ALPHAAMYLASE"/>
</dbReference>
<accession>A0ABU8WPP2</accession>
<dbReference type="EC" id="3.2.1.1" evidence="6"/>
<keyword evidence="4 6" id="KW-0326">Glycosidase</keyword>
<name>A0ABU8WPP2_9BURK</name>
<evidence type="ECO:0000256" key="3">
    <source>
        <dbReference type="ARBA" id="ARBA00023277"/>
    </source>
</evidence>
<keyword evidence="10" id="KW-1185">Reference proteome</keyword>
<evidence type="ECO:0000259" key="8">
    <source>
        <dbReference type="SMART" id="SM00642"/>
    </source>
</evidence>
<dbReference type="InterPro" id="IPR013780">
    <property type="entry name" value="Glyco_hydro_b"/>
</dbReference>
<dbReference type="Gene3D" id="3.20.20.80">
    <property type="entry name" value="Glycosidases"/>
    <property type="match status" value="1"/>
</dbReference>
<dbReference type="EMBL" id="JBBKZT010000011">
    <property type="protein sequence ID" value="MEJ8849506.1"/>
    <property type="molecule type" value="Genomic_DNA"/>
</dbReference>
<comment type="catalytic activity">
    <reaction evidence="6">
        <text>Endohydrolysis of (1-&gt;4)-alpha-D-glucosidic linkages in polysaccharides containing three or more (1-&gt;4)-alpha-linked D-glucose units.</text>
        <dbReference type="EC" id="3.2.1.1"/>
    </reaction>
</comment>
<keyword evidence="3 6" id="KW-0119">Carbohydrate metabolism</keyword>
<comment type="similarity">
    <text evidence="1 5">Belongs to the glycosyl hydrolase 13 family.</text>
</comment>
<evidence type="ECO:0000256" key="2">
    <source>
        <dbReference type="ARBA" id="ARBA00022801"/>
    </source>
</evidence>
<dbReference type="Pfam" id="PF09154">
    <property type="entry name" value="Alpha-amy_C_pro"/>
    <property type="match status" value="1"/>
</dbReference>
<comment type="caution">
    <text evidence="9">The sequence shown here is derived from an EMBL/GenBank/DDBJ whole genome shotgun (WGS) entry which is preliminary data.</text>
</comment>
<evidence type="ECO:0000313" key="9">
    <source>
        <dbReference type="EMBL" id="MEJ8849506.1"/>
    </source>
</evidence>
<dbReference type="Proteomes" id="UP001385892">
    <property type="component" value="Unassembled WGS sequence"/>
</dbReference>
<reference evidence="9 10" key="1">
    <citation type="submission" date="2024-03" db="EMBL/GenBank/DDBJ databases">
        <title>Novel species of the genus Variovorax.</title>
        <authorList>
            <person name="Liu Q."/>
            <person name="Xin Y.-H."/>
        </authorList>
    </citation>
    <scope>NUCLEOTIDE SEQUENCE [LARGE SCALE GENOMIC DNA]</scope>
    <source>
        <strain evidence="9 10">KACC 18900</strain>
    </source>
</reference>
<evidence type="ECO:0000256" key="5">
    <source>
        <dbReference type="RuleBase" id="RU003615"/>
    </source>
</evidence>
<organism evidence="9 10">
    <name type="scientific">Variovorax rhizosphaerae</name>
    <dbReference type="NCBI Taxonomy" id="1836200"/>
    <lineage>
        <taxon>Bacteria</taxon>
        <taxon>Pseudomonadati</taxon>
        <taxon>Pseudomonadota</taxon>
        <taxon>Betaproteobacteria</taxon>
        <taxon>Burkholderiales</taxon>
        <taxon>Comamonadaceae</taxon>
        <taxon>Variovorax</taxon>
    </lineage>
</organism>
<dbReference type="RefSeq" id="WP_340344640.1">
    <property type="nucleotide sequence ID" value="NZ_JBBKZT010000011.1"/>
</dbReference>
<feature type="signal peptide" evidence="7">
    <location>
        <begin position="1"/>
        <end position="22"/>
    </location>
</feature>
<gene>
    <name evidence="9" type="ORF">WKW82_22850</name>
</gene>
<sequence>MKCLGALLLACLLMVCAGAAQAGTLVVLQHQPGDITRPWTWAKIIEQLPAVSAAGYTAILLSPHQHACGGQFSLGYDPEDFRSFDSAHGTQAQLAALIRKAHARRIQVYADMVMNHMCTNNFRYPRFGPGDFHHAGKITDWNDAWQLENGALIGLDDLAQESPYVRGELWNYLVKTNNMGFDGYRWDAAKHVPRWYWRDHVLNNVKRWGKYSFGEVYISDIGILQSYTATGMAVTDYALYFKMRDAFQLNGDMRQLDGAGLAGIDGPNALTFVQNHDVGPPVNKLLAYAFISAYPGYPTFFDVDLRDAVLNNLVWIQNNLAVGPYVNRYKDQNTIVFTRGASLLAGINQSGTATRPRVQTGWRNTELHDYTGHVANRRTDDGGWIDLEIPAQSYVMMAPLR</sequence>
<dbReference type="Pfam" id="PF00128">
    <property type="entry name" value="Alpha-amylase"/>
    <property type="match status" value="1"/>
</dbReference>
<dbReference type="InterPro" id="IPR006047">
    <property type="entry name" value="GH13_cat_dom"/>
</dbReference>
<dbReference type="Gene3D" id="2.60.40.1180">
    <property type="entry name" value="Golgi alpha-mannosidase II"/>
    <property type="match status" value="1"/>
</dbReference>
<dbReference type="PANTHER" id="PTHR43447">
    <property type="entry name" value="ALPHA-AMYLASE"/>
    <property type="match status" value="1"/>
</dbReference>
<dbReference type="InterPro" id="IPR015237">
    <property type="entry name" value="Alpha-amylase_C_pro"/>
</dbReference>